<evidence type="ECO:0000256" key="4">
    <source>
        <dbReference type="ARBA" id="ARBA00023172"/>
    </source>
</evidence>
<keyword evidence="5 7" id="KW-0234">DNA repair</keyword>
<dbReference type="NCBIfam" id="TIGR00613">
    <property type="entry name" value="reco"/>
    <property type="match status" value="1"/>
</dbReference>
<proteinExistence type="inferred from homology"/>
<comment type="similarity">
    <text evidence="1 7">Belongs to the RecO family.</text>
</comment>
<sequence>MKARGAPRINQQPAFILHQYPYRETSRLLDVFSRDHGRVMLVARGVQRPGSQLRSVLLAQQPLLLDWFGAGEVKTLHAAAWQPGMAQLAGRGLLCGLYATELIQRSMTREVAHPEVFAAYYRLLLELSRIPHDKPLMLEAALRRFERALLESCGFGIEWGQTSAGEPVLVHKRYAFSLERGVHETLADGAGGAVLLGFSREQALDERQMHELKGFMRDVLAAVLLDDSPLQTRLMMRDLLAIADDASGFGAGRLVKGTP</sequence>
<protein>
    <recommendedName>
        <fullName evidence="2 7">DNA repair protein RecO</fullName>
    </recommendedName>
    <alternativeName>
        <fullName evidence="6 7">Recombination protein O</fullName>
    </alternativeName>
</protein>
<dbReference type="Gene3D" id="2.40.50.140">
    <property type="entry name" value="Nucleic acid-binding proteins"/>
    <property type="match status" value="1"/>
</dbReference>
<keyword evidence="3 7" id="KW-0227">DNA damage</keyword>
<keyword evidence="10" id="KW-1185">Reference proteome</keyword>
<dbReference type="GO" id="GO:0006302">
    <property type="term" value="P:double-strand break repair"/>
    <property type="evidence" value="ECO:0007669"/>
    <property type="project" value="TreeGrafter"/>
</dbReference>
<gene>
    <name evidence="7 9" type="primary">recO</name>
    <name evidence="9" type="ORF">INR99_10645</name>
</gene>
<dbReference type="Pfam" id="PF11967">
    <property type="entry name" value="RecO_N"/>
    <property type="match status" value="1"/>
</dbReference>
<evidence type="ECO:0000313" key="10">
    <source>
        <dbReference type="Proteomes" id="UP000604481"/>
    </source>
</evidence>
<evidence type="ECO:0000256" key="7">
    <source>
        <dbReference type="HAMAP-Rule" id="MF_00201"/>
    </source>
</evidence>
<evidence type="ECO:0000256" key="2">
    <source>
        <dbReference type="ARBA" id="ARBA00021310"/>
    </source>
</evidence>
<dbReference type="PANTHER" id="PTHR33991">
    <property type="entry name" value="DNA REPAIR PROTEIN RECO"/>
    <property type="match status" value="1"/>
</dbReference>
<dbReference type="EMBL" id="JADFUA010000005">
    <property type="protein sequence ID" value="MBE9609809.1"/>
    <property type="molecule type" value="Genomic_DNA"/>
</dbReference>
<evidence type="ECO:0000256" key="6">
    <source>
        <dbReference type="ARBA" id="ARBA00033409"/>
    </source>
</evidence>
<keyword evidence="4 7" id="KW-0233">DNA recombination</keyword>
<dbReference type="InterPro" id="IPR003717">
    <property type="entry name" value="RecO"/>
</dbReference>
<name>A0A8J7FPI3_9NEIS</name>
<dbReference type="GO" id="GO:0043590">
    <property type="term" value="C:bacterial nucleoid"/>
    <property type="evidence" value="ECO:0007669"/>
    <property type="project" value="TreeGrafter"/>
</dbReference>
<dbReference type="InterPro" id="IPR012340">
    <property type="entry name" value="NA-bd_OB-fold"/>
</dbReference>
<dbReference type="PANTHER" id="PTHR33991:SF1">
    <property type="entry name" value="DNA REPAIR PROTEIN RECO"/>
    <property type="match status" value="1"/>
</dbReference>
<dbReference type="Gene3D" id="1.20.1440.120">
    <property type="entry name" value="Recombination protein O, C-terminal domain"/>
    <property type="match status" value="1"/>
</dbReference>
<dbReference type="InterPro" id="IPR022572">
    <property type="entry name" value="DNA_rep/recomb_RecO_N"/>
</dbReference>
<evidence type="ECO:0000313" key="9">
    <source>
        <dbReference type="EMBL" id="MBE9609809.1"/>
    </source>
</evidence>
<dbReference type="Proteomes" id="UP000604481">
    <property type="component" value="Unassembled WGS sequence"/>
</dbReference>
<comment type="function">
    <text evidence="7">Involved in DNA repair and RecF pathway recombination.</text>
</comment>
<dbReference type="RefSeq" id="WP_194116330.1">
    <property type="nucleotide sequence ID" value="NZ_JADFUA010000005.1"/>
</dbReference>
<reference evidence="9 10" key="1">
    <citation type="submission" date="2020-10" db="EMBL/GenBank/DDBJ databases">
        <title>The genome sequence of Chitinilyticum litopenaei 4Y14.</title>
        <authorList>
            <person name="Liu Y."/>
        </authorList>
    </citation>
    <scope>NUCLEOTIDE SEQUENCE [LARGE SCALE GENOMIC DNA]</scope>
    <source>
        <strain evidence="9 10">4Y14</strain>
    </source>
</reference>
<accession>A0A8J7FPI3</accession>
<evidence type="ECO:0000256" key="3">
    <source>
        <dbReference type="ARBA" id="ARBA00022763"/>
    </source>
</evidence>
<evidence type="ECO:0000259" key="8">
    <source>
        <dbReference type="Pfam" id="PF11967"/>
    </source>
</evidence>
<dbReference type="InterPro" id="IPR042242">
    <property type="entry name" value="RecO_C"/>
</dbReference>
<dbReference type="AlphaFoldDB" id="A0A8J7FPI3"/>
<evidence type="ECO:0000256" key="1">
    <source>
        <dbReference type="ARBA" id="ARBA00007452"/>
    </source>
</evidence>
<evidence type="ECO:0000256" key="5">
    <source>
        <dbReference type="ARBA" id="ARBA00023204"/>
    </source>
</evidence>
<dbReference type="HAMAP" id="MF_00201">
    <property type="entry name" value="RecO"/>
    <property type="match status" value="1"/>
</dbReference>
<dbReference type="SUPFAM" id="SSF50249">
    <property type="entry name" value="Nucleic acid-binding proteins"/>
    <property type="match status" value="1"/>
</dbReference>
<organism evidence="9 10">
    <name type="scientific">Chitinilyticum piscinae</name>
    <dbReference type="NCBI Taxonomy" id="2866724"/>
    <lineage>
        <taxon>Bacteria</taxon>
        <taxon>Pseudomonadati</taxon>
        <taxon>Pseudomonadota</taxon>
        <taxon>Betaproteobacteria</taxon>
        <taxon>Neisseriales</taxon>
        <taxon>Chitinibacteraceae</taxon>
        <taxon>Chitinilyticum</taxon>
    </lineage>
</organism>
<feature type="domain" description="DNA replication/recombination mediator RecO N-terminal" evidence="8">
    <location>
        <begin position="11"/>
        <end position="79"/>
    </location>
</feature>
<dbReference type="Pfam" id="PF02565">
    <property type="entry name" value="RecO_C"/>
    <property type="match status" value="1"/>
</dbReference>
<comment type="caution">
    <text evidence="9">The sequence shown here is derived from an EMBL/GenBank/DDBJ whole genome shotgun (WGS) entry which is preliminary data.</text>
</comment>
<dbReference type="GO" id="GO:0006310">
    <property type="term" value="P:DNA recombination"/>
    <property type="evidence" value="ECO:0007669"/>
    <property type="project" value="UniProtKB-UniRule"/>
</dbReference>